<dbReference type="EMBL" id="JAHDVG010000484">
    <property type="protein sequence ID" value="KAH1170157.1"/>
    <property type="molecule type" value="Genomic_DNA"/>
</dbReference>
<gene>
    <name evidence="1" type="ORF">KIL84_001142</name>
</gene>
<organism evidence="1 2">
    <name type="scientific">Mauremys mutica</name>
    <name type="common">yellowpond turtle</name>
    <dbReference type="NCBI Taxonomy" id="74926"/>
    <lineage>
        <taxon>Eukaryota</taxon>
        <taxon>Metazoa</taxon>
        <taxon>Chordata</taxon>
        <taxon>Craniata</taxon>
        <taxon>Vertebrata</taxon>
        <taxon>Euteleostomi</taxon>
        <taxon>Archelosauria</taxon>
        <taxon>Testudinata</taxon>
        <taxon>Testudines</taxon>
        <taxon>Cryptodira</taxon>
        <taxon>Durocryptodira</taxon>
        <taxon>Testudinoidea</taxon>
        <taxon>Geoemydidae</taxon>
        <taxon>Geoemydinae</taxon>
        <taxon>Mauremys</taxon>
    </lineage>
</organism>
<sequence>MCQMQDCCQYPELSPGCEKSQAVSLHKPSMSTLICTLCLRQAPTFAITSGRAAEHLISHKINQSVVSQMLKSTTPLGLIPCEGKAVGKLPLDSTDAGSGP</sequence>
<name>A0A9D4AP09_9SAUR</name>
<accession>A0A9D4AP09</accession>
<dbReference type="AlphaFoldDB" id="A0A9D4AP09"/>
<evidence type="ECO:0000313" key="2">
    <source>
        <dbReference type="Proteomes" id="UP000827986"/>
    </source>
</evidence>
<proteinExistence type="predicted"/>
<reference evidence="1" key="1">
    <citation type="submission" date="2021-09" db="EMBL/GenBank/DDBJ databases">
        <title>The genome of Mauremys mutica provides insights into the evolution of semi-aquatic lifestyle.</title>
        <authorList>
            <person name="Gong S."/>
            <person name="Gao Y."/>
        </authorList>
    </citation>
    <scope>NUCLEOTIDE SEQUENCE</scope>
    <source>
        <strain evidence="1">MM-2020</strain>
        <tissue evidence="1">Muscle</tissue>
    </source>
</reference>
<dbReference type="Proteomes" id="UP000827986">
    <property type="component" value="Unassembled WGS sequence"/>
</dbReference>
<protein>
    <submittedName>
        <fullName evidence="1">Uncharacterized protein</fullName>
    </submittedName>
</protein>
<comment type="caution">
    <text evidence="1">The sequence shown here is derived from an EMBL/GenBank/DDBJ whole genome shotgun (WGS) entry which is preliminary data.</text>
</comment>
<keyword evidence="2" id="KW-1185">Reference proteome</keyword>
<evidence type="ECO:0000313" key="1">
    <source>
        <dbReference type="EMBL" id="KAH1170157.1"/>
    </source>
</evidence>